<keyword evidence="1" id="KW-0732">Signal</keyword>
<feature type="signal peptide" evidence="1">
    <location>
        <begin position="1"/>
        <end position="22"/>
    </location>
</feature>
<organism evidence="2 3">
    <name type="scientific">Bipolaris oryzae ATCC 44560</name>
    <dbReference type="NCBI Taxonomy" id="930090"/>
    <lineage>
        <taxon>Eukaryota</taxon>
        <taxon>Fungi</taxon>
        <taxon>Dikarya</taxon>
        <taxon>Ascomycota</taxon>
        <taxon>Pezizomycotina</taxon>
        <taxon>Dothideomycetes</taxon>
        <taxon>Pleosporomycetidae</taxon>
        <taxon>Pleosporales</taxon>
        <taxon>Pleosporineae</taxon>
        <taxon>Pleosporaceae</taxon>
        <taxon>Bipolaris</taxon>
    </lineage>
</organism>
<feature type="chain" id="PRO_5004887116" evidence="1">
    <location>
        <begin position="23"/>
        <end position="80"/>
    </location>
</feature>
<accession>W6Z2W9</accession>
<sequence length="80" mass="8973">SMFRLVSAIFALFALFTALAQAKHERIRIYAFTSADCNGPPIYGNIDFRRDKCMPIPFGASSLKIMEIKKGDWTKELNAG</sequence>
<evidence type="ECO:0000313" key="2">
    <source>
        <dbReference type="EMBL" id="EUC42009.1"/>
    </source>
</evidence>
<proteinExistence type="predicted"/>
<gene>
    <name evidence="2" type="ORF">COCMIDRAFT_66056</name>
</gene>
<feature type="non-terminal residue" evidence="2">
    <location>
        <position position="80"/>
    </location>
</feature>
<keyword evidence="3" id="KW-1185">Reference proteome</keyword>
<dbReference type="OrthoDB" id="3686618at2759"/>
<dbReference type="KEGG" id="bor:COCMIDRAFT_66056"/>
<name>W6Z2W9_COCMI</name>
<evidence type="ECO:0000313" key="3">
    <source>
        <dbReference type="Proteomes" id="UP000054032"/>
    </source>
</evidence>
<feature type="non-terminal residue" evidence="2">
    <location>
        <position position="1"/>
    </location>
</feature>
<dbReference type="HOGENOM" id="CLU_2644588_0_0_1"/>
<dbReference type="AlphaFoldDB" id="W6Z2W9"/>
<dbReference type="RefSeq" id="XP_007691494.1">
    <property type="nucleotide sequence ID" value="XM_007693304.1"/>
</dbReference>
<dbReference type="Proteomes" id="UP000054032">
    <property type="component" value="Unassembled WGS sequence"/>
</dbReference>
<evidence type="ECO:0000256" key="1">
    <source>
        <dbReference type="SAM" id="SignalP"/>
    </source>
</evidence>
<dbReference type="EMBL" id="KI964077">
    <property type="protein sequence ID" value="EUC42009.1"/>
    <property type="molecule type" value="Genomic_DNA"/>
</dbReference>
<dbReference type="GeneID" id="19125020"/>
<protein>
    <submittedName>
        <fullName evidence="2">Uncharacterized protein</fullName>
    </submittedName>
</protein>
<reference evidence="2 3" key="1">
    <citation type="journal article" date="2013" name="PLoS Genet.">
        <title>Comparative genome structure, secondary metabolite, and effector coding capacity across Cochliobolus pathogens.</title>
        <authorList>
            <person name="Condon B.J."/>
            <person name="Leng Y."/>
            <person name="Wu D."/>
            <person name="Bushley K.E."/>
            <person name="Ohm R.A."/>
            <person name="Otillar R."/>
            <person name="Martin J."/>
            <person name="Schackwitz W."/>
            <person name="Grimwood J."/>
            <person name="MohdZainudin N."/>
            <person name="Xue C."/>
            <person name="Wang R."/>
            <person name="Manning V.A."/>
            <person name="Dhillon B."/>
            <person name="Tu Z.J."/>
            <person name="Steffenson B.J."/>
            <person name="Salamov A."/>
            <person name="Sun H."/>
            <person name="Lowry S."/>
            <person name="LaButti K."/>
            <person name="Han J."/>
            <person name="Copeland A."/>
            <person name="Lindquist E."/>
            <person name="Barry K."/>
            <person name="Schmutz J."/>
            <person name="Baker S.E."/>
            <person name="Ciuffetti L.M."/>
            <person name="Grigoriev I.V."/>
            <person name="Zhong S."/>
            <person name="Turgeon B.G."/>
        </authorList>
    </citation>
    <scope>NUCLEOTIDE SEQUENCE [LARGE SCALE GENOMIC DNA]</scope>
    <source>
        <strain evidence="2 3">ATCC 44560</strain>
    </source>
</reference>